<dbReference type="InterPro" id="IPR046801">
    <property type="entry name" value="OpcA_G6PD_N"/>
</dbReference>
<reference evidence="3 4" key="1">
    <citation type="submission" date="2019-10" db="EMBL/GenBank/DDBJ databases">
        <title>Rubrobacter sp nov SCSIO 52915 isolated from a deep-sea sediment in the South China Sea.</title>
        <authorList>
            <person name="Chen R.W."/>
        </authorList>
    </citation>
    <scope>NUCLEOTIDE SEQUENCE [LARGE SCALE GENOMIC DNA]</scope>
    <source>
        <strain evidence="3 4">SCSIO 52915</strain>
    </source>
</reference>
<dbReference type="PANTHER" id="PTHR38658:SF1">
    <property type="entry name" value="OXPP CYCLE PROTEIN OPCA-RELATED"/>
    <property type="match status" value="1"/>
</dbReference>
<evidence type="ECO:0000259" key="1">
    <source>
        <dbReference type="Pfam" id="PF10128"/>
    </source>
</evidence>
<feature type="domain" description="Glucose-6-phosphate dehydrogenase assembly protein OpcA N-terminal" evidence="1">
    <location>
        <begin position="61"/>
        <end position="177"/>
    </location>
</feature>
<dbReference type="Pfam" id="PF20171">
    <property type="entry name" value="OpcA_G6PD_C"/>
    <property type="match status" value="1"/>
</dbReference>
<name>A0A6G8Q278_9ACTN</name>
<evidence type="ECO:0008006" key="5">
    <source>
        <dbReference type="Google" id="ProtNLM"/>
    </source>
</evidence>
<proteinExistence type="predicted"/>
<evidence type="ECO:0000313" key="3">
    <source>
        <dbReference type="EMBL" id="QIN80545.1"/>
    </source>
</evidence>
<feature type="domain" description="Glucose-6-phosphate dehydrogenase assembly protein OpcA C-terminal" evidence="2">
    <location>
        <begin position="186"/>
        <end position="352"/>
    </location>
</feature>
<evidence type="ECO:0000259" key="2">
    <source>
        <dbReference type="Pfam" id="PF20171"/>
    </source>
</evidence>
<protein>
    <recommendedName>
        <fullName evidence="5">Glucose-6-phosphate dehydrogenase assembly protein OpcA</fullName>
    </recommendedName>
</protein>
<dbReference type="RefSeq" id="WP_166398214.1">
    <property type="nucleotide sequence ID" value="NZ_CP045121.1"/>
</dbReference>
<gene>
    <name evidence="3" type="ORF">GBA65_20810</name>
</gene>
<dbReference type="Proteomes" id="UP000502706">
    <property type="component" value="Chromosome"/>
</dbReference>
<evidence type="ECO:0000313" key="4">
    <source>
        <dbReference type="Proteomes" id="UP000502706"/>
    </source>
</evidence>
<dbReference type="InterPro" id="IPR046802">
    <property type="entry name" value="OpcA_G6PD_C"/>
</dbReference>
<dbReference type="PANTHER" id="PTHR38658">
    <property type="entry name" value="OXPP CYCLE PROTEIN OPCA-RELATED"/>
    <property type="match status" value="1"/>
</dbReference>
<dbReference type="KEGG" id="rmar:GBA65_20810"/>
<keyword evidence="4" id="KW-1185">Reference proteome</keyword>
<organism evidence="3 4">
    <name type="scientific">Rubrobacter marinus</name>
    <dbReference type="NCBI Taxonomy" id="2653852"/>
    <lineage>
        <taxon>Bacteria</taxon>
        <taxon>Bacillati</taxon>
        <taxon>Actinomycetota</taxon>
        <taxon>Rubrobacteria</taxon>
        <taxon>Rubrobacterales</taxon>
        <taxon>Rubrobacteraceae</taxon>
        <taxon>Rubrobacter</taxon>
    </lineage>
</organism>
<dbReference type="AlphaFoldDB" id="A0A6G8Q278"/>
<sequence>MIGESRAIPEGGGAMSVAEIERGLARLRANDDGTLGARASVLNLIVVTDEESAEGVARIINELSGRYPSRALVMIADPEEGRTNLEIGLSVFCNTRGGAGTNVCAEVVTIHVEGPPAEHLESLAGPLLIPDLPVFLWYPNGDIPASPRCDGMAALAGRIVLDTGAVEDTEGSLRAVAELVSYEETPAVGDLQWAALSTWRSLVADLFAPPERACELGKIRRVEVQYAPDARSRALLFSGWLSSCLGWRPESASRAENGGRELVFSGPSGPVTVRLTPNESDAALRRVRIFCDDEYTFEVSRSRESTDARSAVLRGDEVVGERTVHLGPSDTGALLGEELRLVGRDEVYEAALRRAVEILGR</sequence>
<dbReference type="InterPro" id="IPR004555">
    <property type="entry name" value="G6PDH_assembly_OpcA"/>
</dbReference>
<accession>A0A6G8Q278</accession>
<dbReference type="EMBL" id="CP045121">
    <property type="protein sequence ID" value="QIN80545.1"/>
    <property type="molecule type" value="Genomic_DNA"/>
</dbReference>
<dbReference type="Pfam" id="PF10128">
    <property type="entry name" value="OpcA_G6PD_assem"/>
    <property type="match status" value="1"/>
</dbReference>